<dbReference type="EMBL" id="CP036282">
    <property type="protein sequence ID" value="QDL52787.1"/>
    <property type="molecule type" value="Genomic_DNA"/>
</dbReference>
<dbReference type="RefSeq" id="WP_142808239.1">
    <property type="nucleotide sequence ID" value="NZ_CP036282.1"/>
</dbReference>
<dbReference type="Proteomes" id="UP000317365">
    <property type="component" value="Chromosome"/>
</dbReference>
<accession>A0A515EJD4</accession>
<keyword evidence="2" id="KW-1185">Reference proteome</keyword>
<dbReference type="AlphaFoldDB" id="A0A515EJD4"/>
<evidence type="ECO:0000313" key="2">
    <source>
        <dbReference type="Proteomes" id="UP000317365"/>
    </source>
</evidence>
<sequence>MTDDERFAFCHQLQEQLKPKNFWVTDFLAVRLMEVEFAFCNGESANSETILLCAKFCEELLYLKAPDAKTLSECMDKSTISAAAKSEVDTLLTLSQSTALGMATTAQACAALSGFFHLVFTRRLPPP</sequence>
<protein>
    <submittedName>
        <fullName evidence="1">Uncharacterized protein</fullName>
    </submittedName>
</protein>
<proteinExistence type="predicted"/>
<reference evidence="2" key="2">
    <citation type="journal article" date="2020" name="Int. J. Syst. Evol. Microbiol.">
        <title>Genomic insights into a novel species Rhodoferax aquaticus sp. nov., isolated from freshwater.</title>
        <authorList>
            <person name="Li T."/>
            <person name="Zhuo Y."/>
            <person name="Jin C.Z."/>
            <person name="Wu X."/>
            <person name="Ko S.R."/>
            <person name="Jin F.J."/>
            <person name="Ahn C.Y."/>
            <person name="Oh H.M."/>
            <person name="Lee H.G."/>
            <person name="Jin L."/>
        </authorList>
    </citation>
    <scope>NUCLEOTIDE SEQUENCE [LARGE SCALE GENOMIC DNA]</scope>
    <source>
        <strain evidence="2">Gr-4</strain>
    </source>
</reference>
<gene>
    <name evidence="1" type="ORF">EXZ61_00565</name>
</gene>
<evidence type="ECO:0000313" key="1">
    <source>
        <dbReference type="EMBL" id="QDL52787.1"/>
    </source>
</evidence>
<dbReference type="KEGG" id="rhg:EXZ61_00565"/>
<name>A0A515EJD4_9BURK</name>
<reference evidence="2" key="1">
    <citation type="submission" date="2019-02" db="EMBL/GenBank/DDBJ databases">
        <title>Complete genome sequence of Rhodoferax sp. Gr-4.</title>
        <authorList>
            <person name="Jin L."/>
        </authorList>
    </citation>
    <scope>NUCLEOTIDE SEQUENCE [LARGE SCALE GENOMIC DNA]</scope>
    <source>
        <strain evidence="2">Gr-4</strain>
    </source>
</reference>
<organism evidence="1 2">
    <name type="scientific">Rhodoferax aquaticus</name>
    <dbReference type="NCBI Taxonomy" id="2527691"/>
    <lineage>
        <taxon>Bacteria</taxon>
        <taxon>Pseudomonadati</taxon>
        <taxon>Pseudomonadota</taxon>
        <taxon>Betaproteobacteria</taxon>
        <taxon>Burkholderiales</taxon>
        <taxon>Comamonadaceae</taxon>
        <taxon>Rhodoferax</taxon>
    </lineage>
</organism>